<proteinExistence type="predicted"/>
<reference evidence="3" key="1">
    <citation type="submission" date="2019-06" db="EMBL/GenBank/DDBJ databases">
        <authorList>
            <person name="Zheng W."/>
        </authorList>
    </citation>
    <scope>NUCLEOTIDE SEQUENCE</scope>
    <source>
        <strain evidence="3">QDHG01</strain>
    </source>
</reference>
<comment type="caution">
    <text evidence="3">The sequence shown here is derived from an EMBL/GenBank/DDBJ whole genome shotgun (WGS) entry which is preliminary data.</text>
</comment>
<evidence type="ECO:0000256" key="2">
    <source>
        <dbReference type="SAM" id="MobiDB-lite"/>
    </source>
</evidence>
<feature type="region of interest" description="Disordered" evidence="2">
    <location>
        <begin position="645"/>
        <end position="667"/>
    </location>
</feature>
<accession>A0A8J8T7U2</accession>
<evidence type="ECO:0000313" key="4">
    <source>
        <dbReference type="Proteomes" id="UP000785679"/>
    </source>
</evidence>
<gene>
    <name evidence="3" type="ORF">FGO68_gene16436</name>
</gene>
<keyword evidence="1" id="KW-0677">Repeat</keyword>
<dbReference type="SUPFAM" id="SSF82185">
    <property type="entry name" value="Histone H3 K4-specific methyltransferase SET7/9 N-terminal domain"/>
    <property type="match status" value="3"/>
</dbReference>
<dbReference type="Pfam" id="PF02493">
    <property type="entry name" value="MORN"/>
    <property type="match status" value="10"/>
</dbReference>
<evidence type="ECO:0000313" key="3">
    <source>
        <dbReference type="EMBL" id="TNV84651.1"/>
    </source>
</evidence>
<dbReference type="PANTHER" id="PTHR43215">
    <property type="entry name" value="RADIAL SPOKE HEAD 1 HOMOLOG"/>
    <property type="match status" value="1"/>
</dbReference>
<feature type="region of interest" description="Disordered" evidence="2">
    <location>
        <begin position="353"/>
        <end position="376"/>
    </location>
</feature>
<sequence>MEQQQLIQAQQKIPKENNLKVWELQEKLEQQPDDLESQNGIEEYDMESQLFDYNGVVRKQDNFGIKKYSDAIYRGELQNSKRHGLGVMLYKKNRVYEGEWANDVRHGRGFERYSNGNKYEGDFENGKAHGKGVYLWANGEVYDGEWRNGVKEGYGVWRGIFGDSYIGEWKNSKADGYGVHQWKNGDRYEGEWRNCLKNGQGTDIFANGDTFTGSYRAGKPDGHGQYKWKKQGGQAQCNQYDGEYSGDRKNGYGVFSWESGNIYKGNYVEDERDGYGEMYWTDGSIYQGEWKVGIQHGYGKMTFPDGTVKEGYFENNVYVGPVQQPPEGFPIDGEAIAKKIMSNSKFLQPILAKKQTDSQSKLGASSGGTTGTAAMNGTKYNFLKPIKEERTIVSQRPPRAASRPSIPGQRPSVGASAQKNNPLILSSENPVFQSPHQRDNSDSRPPTKAPTTLNPVQPPIKRADLNSSIEHAPFDYVSGGYTSPAQESEQQRFSNLKYAKKPAASQRESQASTALSKITKLQPLGKGAADSTMSPHGGGLMNQTHQSFHFQNMNQANTTLSASKNPTPAYEQMMLPALGTIQGPSPFLPEISKGLKSGETPNLIRSNSKGSVRTSNTMATDLSHFKKASPEALALMMKNLKNNNKNGGGKAWVPGGQKVKDKQGGAGAAEQAKKLFY</sequence>
<evidence type="ECO:0008006" key="5">
    <source>
        <dbReference type="Google" id="ProtNLM"/>
    </source>
</evidence>
<dbReference type="SMART" id="SM00698">
    <property type="entry name" value="MORN"/>
    <property type="match status" value="10"/>
</dbReference>
<dbReference type="GO" id="GO:0005829">
    <property type="term" value="C:cytosol"/>
    <property type="evidence" value="ECO:0007669"/>
    <property type="project" value="TreeGrafter"/>
</dbReference>
<feature type="region of interest" description="Disordered" evidence="2">
    <location>
        <begin position="595"/>
        <end position="614"/>
    </location>
</feature>
<evidence type="ECO:0000256" key="1">
    <source>
        <dbReference type="ARBA" id="ARBA00022737"/>
    </source>
</evidence>
<feature type="region of interest" description="Disordered" evidence="2">
    <location>
        <begin position="389"/>
        <end position="460"/>
    </location>
</feature>
<dbReference type="AlphaFoldDB" id="A0A8J8T7U2"/>
<dbReference type="Gene3D" id="2.20.110.10">
    <property type="entry name" value="Histone H3 K4-specific methyltransferase SET7/9 N-terminal domain"/>
    <property type="match status" value="4"/>
</dbReference>
<feature type="compositionally biased region" description="Polar residues" evidence="2">
    <location>
        <begin position="415"/>
        <end position="435"/>
    </location>
</feature>
<dbReference type="InterPro" id="IPR003409">
    <property type="entry name" value="MORN"/>
</dbReference>
<feature type="compositionally biased region" description="Polar residues" evidence="2">
    <location>
        <begin position="599"/>
        <end position="614"/>
    </location>
</feature>
<dbReference type="EMBL" id="RRYP01002553">
    <property type="protein sequence ID" value="TNV84651.1"/>
    <property type="molecule type" value="Genomic_DNA"/>
</dbReference>
<protein>
    <recommendedName>
        <fullName evidence="5">Phosphatidylinositol-4-phosphate 5-kinase</fullName>
    </recommendedName>
</protein>
<dbReference type="OrthoDB" id="287158at2759"/>
<feature type="compositionally biased region" description="Low complexity" evidence="2">
    <location>
        <begin position="396"/>
        <end position="405"/>
    </location>
</feature>
<organism evidence="3 4">
    <name type="scientific">Halteria grandinella</name>
    <dbReference type="NCBI Taxonomy" id="5974"/>
    <lineage>
        <taxon>Eukaryota</taxon>
        <taxon>Sar</taxon>
        <taxon>Alveolata</taxon>
        <taxon>Ciliophora</taxon>
        <taxon>Intramacronucleata</taxon>
        <taxon>Spirotrichea</taxon>
        <taxon>Stichotrichia</taxon>
        <taxon>Sporadotrichida</taxon>
        <taxon>Halteriidae</taxon>
        <taxon>Halteria</taxon>
    </lineage>
</organism>
<name>A0A8J8T7U2_HALGN</name>
<dbReference type="PANTHER" id="PTHR43215:SF14">
    <property type="entry name" value="RADIAL SPOKE HEAD 1 HOMOLOG"/>
    <property type="match status" value="1"/>
</dbReference>
<dbReference type="Proteomes" id="UP000785679">
    <property type="component" value="Unassembled WGS sequence"/>
</dbReference>
<keyword evidence="4" id="KW-1185">Reference proteome</keyword>